<gene>
    <name evidence="3" type="ORF">QBC38DRAFT_38706</name>
</gene>
<proteinExistence type="predicted"/>
<reference evidence="3" key="1">
    <citation type="journal article" date="2023" name="Mol. Phylogenet. Evol.">
        <title>Genome-scale phylogeny and comparative genomics of the fungal order Sordariales.</title>
        <authorList>
            <person name="Hensen N."/>
            <person name="Bonometti L."/>
            <person name="Westerberg I."/>
            <person name="Brannstrom I.O."/>
            <person name="Guillou S."/>
            <person name="Cros-Aarteil S."/>
            <person name="Calhoun S."/>
            <person name="Haridas S."/>
            <person name="Kuo A."/>
            <person name="Mondo S."/>
            <person name="Pangilinan J."/>
            <person name="Riley R."/>
            <person name="LaButti K."/>
            <person name="Andreopoulos B."/>
            <person name="Lipzen A."/>
            <person name="Chen C."/>
            <person name="Yan M."/>
            <person name="Daum C."/>
            <person name="Ng V."/>
            <person name="Clum A."/>
            <person name="Steindorff A."/>
            <person name="Ohm R.A."/>
            <person name="Martin F."/>
            <person name="Silar P."/>
            <person name="Natvig D.O."/>
            <person name="Lalanne C."/>
            <person name="Gautier V."/>
            <person name="Ament-Velasquez S.L."/>
            <person name="Kruys A."/>
            <person name="Hutchinson M.I."/>
            <person name="Powell A.J."/>
            <person name="Barry K."/>
            <person name="Miller A.N."/>
            <person name="Grigoriev I.V."/>
            <person name="Debuchy R."/>
            <person name="Gladieux P."/>
            <person name="Hiltunen Thoren M."/>
            <person name="Johannesson H."/>
        </authorList>
    </citation>
    <scope>NUCLEOTIDE SEQUENCE</scope>
    <source>
        <strain evidence="3">CBS 990.96</strain>
    </source>
</reference>
<keyword evidence="2" id="KW-0732">Signal</keyword>
<feature type="compositionally biased region" description="Basic and acidic residues" evidence="1">
    <location>
        <begin position="649"/>
        <end position="662"/>
    </location>
</feature>
<evidence type="ECO:0000313" key="3">
    <source>
        <dbReference type="EMBL" id="KAK4223803.1"/>
    </source>
</evidence>
<dbReference type="Proteomes" id="UP001301958">
    <property type="component" value="Unassembled WGS sequence"/>
</dbReference>
<evidence type="ECO:0000313" key="4">
    <source>
        <dbReference type="Proteomes" id="UP001301958"/>
    </source>
</evidence>
<feature type="compositionally biased region" description="Basic residues" evidence="1">
    <location>
        <begin position="663"/>
        <end position="672"/>
    </location>
</feature>
<comment type="caution">
    <text evidence="3">The sequence shown here is derived from an EMBL/GenBank/DDBJ whole genome shotgun (WGS) entry which is preliminary data.</text>
</comment>
<protein>
    <submittedName>
        <fullName evidence="3">Uncharacterized protein</fullName>
    </submittedName>
</protein>
<feature type="chain" id="PRO_5043000281" evidence="2">
    <location>
        <begin position="21"/>
        <end position="672"/>
    </location>
</feature>
<accession>A0AAN7GSX4</accession>
<dbReference type="AlphaFoldDB" id="A0AAN7GSX4"/>
<sequence length="672" mass="72819">MLPKMRFMIAFLCLFTTVLAQVAGRDTPITLDGALDDCQADDSSFNTGGFIQLNGWNVTVPKNMLVTFPAAFVPWKEFVANKSAIMGYEVTVTGNVVNGVPLAGQIFVNQFVFEFNQGYIEQVNFDGTLKIKDGPIVRLNDPNAVFSIGYSTPFMVVDDVSPSVSAFNGFPMCIPRNSSDPLCPMSNRPTVTGQPTNYLRTFQPPNPLVMAPFVPGDFVDYRGYKNSAGEIVAFEVVAWNLAILTVSPAPTYIRVELALIGIYTNDPTAEVQETRFVAFSTDFSAVISVAALDLDPCTGHHTERAIGTMQPRPEGGNRNKYLLRFDGTQSVPYAREYIFKASTGTQVTQNGLVAGQFVAPVLEWIQPELQQPGQPPIVNQFSTMWHLTKGVGPDEDGNIWGPLDPFPQSFVSTFDISTCPPVSPPEEEEPPVEGEGAIPTPRIQATIPVNSAGTVSATVTLPKKLYARNLDTFKLWGFQDNTNPVFASDNLTYSWSVDSSSAGSQTNLQTFTPSQDGKSISIRFASSAPVGDYTFRLNITSASQNTTGTSTFTVEYFTGPDTVSVTAVTWTSSQSGTLTASCSSNYLVDFRVNMQITHPGDGAAQTAPMTATPAGSGNWNFQSRKVDRPGVISCQSSLGGFATRSGTTAKREVDSRSKGEMRRARRSVIGRL</sequence>
<feature type="signal peptide" evidence="2">
    <location>
        <begin position="1"/>
        <end position="20"/>
    </location>
</feature>
<keyword evidence="4" id="KW-1185">Reference proteome</keyword>
<dbReference type="EMBL" id="MU865414">
    <property type="protein sequence ID" value="KAK4223803.1"/>
    <property type="molecule type" value="Genomic_DNA"/>
</dbReference>
<evidence type="ECO:0000256" key="1">
    <source>
        <dbReference type="SAM" id="MobiDB-lite"/>
    </source>
</evidence>
<name>A0AAN7GSX4_9PEZI</name>
<organism evidence="3 4">
    <name type="scientific">Podospora fimiseda</name>
    <dbReference type="NCBI Taxonomy" id="252190"/>
    <lineage>
        <taxon>Eukaryota</taxon>
        <taxon>Fungi</taxon>
        <taxon>Dikarya</taxon>
        <taxon>Ascomycota</taxon>
        <taxon>Pezizomycotina</taxon>
        <taxon>Sordariomycetes</taxon>
        <taxon>Sordariomycetidae</taxon>
        <taxon>Sordariales</taxon>
        <taxon>Podosporaceae</taxon>
        <taxon>Podospora</taxon>
    </lineage>
</organism>
<evidence type="ECO:0000256" key="2">
    <source>
        <dbReference type="SAM" id="SignalP"/>
    </source>
</evidence>
<reference evidence="3" key="2">
    <citation type="submission" date="2023-05" db="EMBL/GenBank/DDBJ databases">
        <authorList>
            <consortium name="Lawrence Berkeley National Laboratory"/>
            <person name="Steindorff A."/>
            <person name="Hensen N."/>
            <person name="Bonometti L."/>
            <person name="Westerberg I."/>
            <person name="Brannstrom I.O."/>
            <person name="Guillou S."/>
            <person name="Cros-Aarteil S."/>
            <person name="Calhoun S."/>
            <person name="Haridas S."/>
            <person name="Kuo A."/>
            <person name="Mondo S."/>
            <person name="Pangilinan J."/>
            <person name="Riley R."/>
            <person name="Labutti K."/>
            <person name="Andreopoulos B."/>
            <person name="Lipzen A."/>
            <person name="Chen C."/>
            <person name="Yanf M."/>
            <person name="Daum C."/>
            <person name="Ng V."/>
            <person name="Clum A."/>
            <person name="Ohm R."/>
            <person name="Martin F."/>
            <person name="Silar P."/>
            <person name="Natvig D."/>
            <person name="Lalanne C."/>
            <person name="Gautier V."/>
            <person name="Ament-Velasquez S.L."/>
            <person name="Kruys A."/>
            <person name="Hutchinson M.I."/>
            <person name="Powell A.J."/>
            <person name="Barry K."/>
            <person name="Miller A.N."/>
            <person name="Grigoriev I.V."/>
            <person name="Debuchy R."/>
            <person name="Gladieux P."/>
            <person name="Thoren M.H."/>
            <person name="Johannesson H."/>
        </authorList>
    </citation>
    <scope>NUCLEOTIDE SEQUENCE</scope>
    <source>
        <strain evidence="3">CBS 990.96</strain>
    </source>
</reference>
<feature type="region of interest" description="Disordered" evidence="1">
    <location>
        <begin position="642"/>
        <end position="672"/>
    </location>
</feature>